<organism evidence="6 7">
    <name type="scientific">Caballeronia sordidicola</name>
    <name type="common">Burkholderia sordidicola</name>
    <dbReference type="NCBI Taxonomy" id="196367"/>
    <lineage>
        <taxon>Bacteria</taxon>
        <taxon>Pseudomonadati</taxon>
        <taxon>Pseudomonadota</taxon>
        <taxon>Betaproteobacteria</taxon>
        <taxon>Burkholderiales</taxon>
        <taxon>Burkholderiaceae</taxon>
        <taxon>Caballeronia</taxon>
    </lineage>
</organism>
<dbReference type="HAMAP" id="MF_00189">
    <property type="entry name" value="YciB"/>
    <property type="match status" value="1"/>
</dbReference>
<evidence type="ECO:0000256" key="2">
    <source>
        <dbReference type="ARBA" id="ARBA00022692"/>
    </source>
</evidence>
<evidence type="ECO:0000256" key="4">
    <source>
        <dbReference type="ARBA" id="ARBA00023136"/>
    </source>
</evidence>
<name>A0A242MK26_CABSO</name>
<dbReference type="InterPro" id="IPR006008">
    <property type="entry name" value="YciB"/>
</dbReference>
<dbReference type="NCBIfam" id="NF001325">
    <property type="entry name" value="PRK00259.1-3"/>
    <property type="match status" value="1"/>
</dbReference>
<keyword evidence="3 5" id="KW-1133">Transmembrane helix</keyword>
<dbReference type="NCBIfam" id="TIGR00997">
    <property type="entry name" value="ispZ"/>
    <property type="match status" value="1"/>
</dbReference>
<dbReference type="GO" id="GO:0005886">
    <property type="term" value="C:plasma membrane"/>
    <property type="evidence" value="ECO:0007669"/>
    <property type="project" value="UniProtKB-SubCell"/>
</dbReference>
<evidence type="ECO:0000256" key="1">
    <source>
        <dbReference type="ARBA" id="ARBA00022475"/>
    </source>
</evidence>
<comment type="function">
    <text evidence="5">Plays a role in cell envelope biogenesis, maintenance of cell envelope integrity and membrane homeostasis.</text>
</comment>
<evidence type="ECO:0000313" key="6">
    <source>
        <dbReference type="EMBL" id="OTP71659.1"/>
    </source>
</evidence>
<dbReference type="Proteomes" id="UP000195221">
    <property type="component" value="Unassembled WGS sequence"/>
</dbReference>
<evidence type="ECO:0000256" key="5">
    <source>
        <dbReference type="HAMAP-Rule" id="MF_00189"/>
    </source>
</evidence>
<comment type="subcellular location">
    <subcellularLocation>
        <location evidence="5">Cell inner membrane</location>
        <topology evidence="5">Multi-pass membrane protein</topology>
    </subcellularLocation>
</comment>
<reference evidence="6 7" key="1">
    <citation type="submission" date="2017-03" db="EMBL/GenBank/DDBJ databases">
        <title>Genome analysis of strain PAMC 26577.</title>
        <authorList>
            <person name="Oh H.-M."/>
            <person name="Yang J.-A."/>
        </authorList>
    </citation>
    <scope>NUCLEOTIDE SEQUENCE [LARGE SCALE GENOMIC DNA]</scope>
    <source>
        <strain evidence="6 7">PAMC 26577</strain>
    </source>
</reference>
<keyword evidence="2 5" id="KW-0812">Transmembrane</keyword>
<gene>
    <name evidence="5" type="primary">yciB</name>
    <name evidence="6" type="ORF">PAMC26577_22140</name>
</gene>
<comment type="similarity">
    <text evidence="5">Belongs to the YciB family.</text>
</comment>
<dbReference type="Pfam" id="PF04279">
    <property type="entry name" value="IspA"/>
    <property type="match status" value="1"/>
</dbReference>
<dbReference type="PANTHER" id="PTHR36917:SF1">
    <property type="entry name" value="INNER MEMBRANE-SPANNING PROTEIN YCIB"/>
    <property type="match status" value="1"/>
</dbReference>
<accession>A0A242MK26</accession>
<sequence length="192" mass="21901">MRFQFDAPPRPDDMKFLFDLFPILLFFVAFKIWGIYTATAVAIVATLVQIAWVAFRHRKVDPMLWVSLGVVVVFGGATLVLHNDTFIKWKPTALYWLFAGALIVSQGIFNKNLIEAMMGKQIVLPHRVWGQLNLAWAVFFAILGVVNLFVAYNYTTDQWVNFKLFGATGCLLVFIVAQSLWLAKYMKEDEGK</sequence>
<feature type="transmembrane region" description="Helical" evidence="5">
    <location>
        <begin position="164"/>
        <end position="183"/>
    </location>
</feature>
<feature type="transmembrane region" description="Helical" evidence="5">
    <location>
        <begin position="134"/>
        <end position="152"/>
    </location>
</feature>
<evidence type="ECO:0000256" key="3">
    <source>
        <dbReference type="ARBA" id="ARBA00022989"/>
    </source>
</evidence>
<keyword evidence="1 5" id="KW-1003">Cell membrane</keyword>
<dbReference type="PANTHER" id="PTHR36917">
    <property type="entry name" value="INTRACELLULAR SEPTATION PROTEIN A-RELATED"/>
    <property type="match status" value="1"/>
</dbReference>
<proteinExistence type="inferred from homology"/>
<dbReference type="AlphaFoldDB" id="A0A242MK26"/>
<feature type="transmembrane region" description="Helical" evidence="5">
    <location>
        <begin position="93"/>
        <end position="113"/>
    </location>
</feature>
<feature type="transmembrane region" description="Helical" evidence="5">
    <location>
        <begin position="20"/>
        <end position="51"/>
    </location>
</feature>
<comment type="caution">
    <text evidence="6">The sequence shown here is derived from an EMBL/GenBank/DDBJ whole genome shotgun (WGS) entry which is preliminary data.</text>
</comment>
<keyword evidence="4 5" id="KW-0472">Membrane</keyword>
<protein>
    <recommendedName>
        <fullName evidence="5">Inner membrane-spanning protein YciB</fullName>
    </recommendedName>
</protein>
<dbReference type="EMBL" id="NBTZ01000100">
    <property type="protein sequence ID" value="OTP71659.1"/>
    <property type="molecule type" value="Genomic_DNA"/>
</dbReference>
<feature type="transmembrane region" description="Helical" evidence="5">
    <location>
        <begin position="63"/>
        <end position="81"/>
    </location>
</feature>
<evidence type="ECO:0000313" key="7">
    <source>
        <dbReference type="Proteomes" id="UP000195221"/>
    </source>
</evidence>
<keyword evidence="5" id="KW-0997">Cell inner membrane</keyword>